<protein>
    <submittedName>
        <fullName evidence="3">FAD-dependent oxidoreductase</fullName>
    </submittedName>
</protein>
<comment type="caution">
    <text evidence="3">The sequence shown here is derived from an EMBL/GenBank/DDBJ whole genome shotgun (WGS) entry which is preliminary data.</text>
</comment>
<keyword evidence="4" id="KW-1185">Reference proteome</keyword>
<dbReference type="EMBL" id="BAAARI010000017">
    <property type="protein sequence ID" value="GAA2586085.1"/>
    <property type="molecule type" value="Genomic_DNA"/>
</dbReference>
<dbReference type="PANTHER" id="PTHR43476">
    <property type="entry name" value="3-(3-HYDROXY-PHENYL)PROPIONATE/3-HYDROXYCINNAMIC ACID HYDROXYLASE"/>
    <property type="match status" value="1"/>
</dbReference>
<dbReference type="PRINTS" id="PR00420">
    <property type="entry name" value="RNGMNOXGNASE"/>
</dbReference>
<gene>
    <name evidence="3" type="ORF">GCM10009862_26400</name>
</gene>
<dbReference type="Proteomes" id="UP001500274">
    <property type="component" value="Unassembled WGS sequence"/>
</dbReference>
<feature type="domain" description="FAD-binding" evidence="2">
    <location>
        <begin position="5"/>
        <end position="348"/>
    </location>
</feature>
<evidence type="ECO:0000259" key="2">
    <source>
        <dbReference type="Pfam" id="PF01494"/>
    </source>
</evidence>
<dbReference type="InterPro" id="IPR002938">
    <property type="entry name" value="FAD-bd"/>
</dbReference>
<keyword evidence="1" id="KW-0560">Oxidoreductase</keyword>
<dbReference type="Gene3D" id="3.50.50.60">
    <property type="entry name" value="FAD/NAD(P)-binding domain"/>
    <property type="match status" value="2"/>
</dbReference>
<accession>A0ABN3PHF5</accession>
<evidence type="ECO:0000313" key="3">
    <source>
        <dbReference type="EMBL" id="GAA2586085.1"/>
    </source>
</evidence>
<dbReference type="InterPro" id="IPR036188">
    <property type="entry name" value="FAD/NAD-bd_sf"/>
</dbReference>
<evidence type="ECO:0000256" key="1">
    <source>
        <dbReference type="ARBA" id="ARBA00023002"/>
    </source>
</evidence>
<dbReference type="InterPro" id="IPR050631">
    <property type="entry name" value="PheA/TfdB_FAD_monoxygenase"/>
</dbReference>
<sequence>MRTLRTQVCIAGGGPAGIMLGLLLARAGVEVVVLEKHADFFRDFRGDTVHPSTLDIIDALGLRHGFDAIEHRPLDTLDAVVNGVRLHAIDFRTLRGANRILTLMPQWDLLGLLADAARREPSFTLLMGADVTDVVRAGSRVSGVHATTDAGPLRVDAALVVAADGRGSTLRDAVGVAPVATGVGIDVLWFRLPEPATPVPDTLAWLAGSGMLITIPRPGYFQCGLVVGKGTFGVIREEGIDAFRMRVGRTAPPIASELGAVASFDDVKLLSVELNHLRRWWQPGLLFIGDAAHAMSPAFGVGINYAIQDAVAAARLLVPALGDGPAAIDRACAALQRRRAVPTRAMQRLQQIVHRAIGRPRARILHNPPTRSERIVLRIAIPIVRRLLPRLVGYGFRPERIASGDRPTLAS</sequence>
<dbReference type="SUPFAM" id="SSF51905">
    <property type="entry name" value="FAD/NAD(P)-binding domain"/>
    <property type="match status" value="1"/>
</dbReference>
<organism evidence="3 4">
    <name type="scientific">Microbacterium binotii</name>
    <dbReference type="NCBI Taxonomy" id="462710"/>
    <lineage>
        <taxon>Bacteria</taxon>
        <taxon>Bacillati</taxon>
        <taxon>Actinomycetota</taxon>
        <taxon>Actinomycetes</taxon>
        <taxon>Micrococcales</taxon>
        <taxon>Microbacteriaceae</taxon>
        <taxon>Microbacterium</taxon>
    </lineage>
</organism>
<name>A0ABN3PHF5_9MICO</name>
<dbReference type="RefSeq" id="WP_344230231.1">
    <property type="nucleotide sequence ID" value="NZ_BAAARI010000017.1"/>
</dbReference>
<proteinExistence type="predicted"/>
<dbReference type="PANTHER" id="PTHR43476:SF5">
    <property type="entry name" value="FAD-DEPENDENT MONOOXYGENASE"/>
    <property type="match status" value="1"/>
</dbReference>
<reference evidence="3 4" key="1">
    <citation type="journal article" date="2019" name="Int. J. Syst. Evol. Microbiol.">
        <title>The Global Catalogue of Microorganisms (GCM) 10K type strain sequencing project: providing services to taxonomists for standard genome sequencing and annotation.</title>
        <authorList>
            <consortium name="The Broad Institute Genomics Platform"/>
            <consortium name="The Broad Institute Genome Sequencing Center for Infectious Disease"/>
            <person name="Wu L."/>
            <person name="Ma J."/>
        </authorList>
    </citation>
    <scope>NUCLEOTIDE SEQUENCE [LARGE SCALE GENOMIC DNA]</scope>
    <source>
        <strain evidence="3 4">JCM 16365</strain>
    </source>
</reference>
<evidence type="ECO:0000313" key="4">
    <source>
        <dbReference type="Proteomes" id="UP001500274"/>
    </source>
</evidence>
<dbReference type="Pfam" id="PF01494">
    <property type="entry name" value="FAD_binding_3"/>
    <property type="match status" value="1"/>
</dbReference>